<dbReference type="STRING" id="41875.K8EMC5"/>
<dbReference type="GO" id="GO:0000340">
    <property type="term" value="F:RNA 7-methylguanosine cap binding"/>
    <property type="evidence" value="ECO:0007669"/>
    <property type="project" value="TreeGrafter"/>
</dbReference>
<dbReference type="GO" id="GO:0000290">
    <property type="term" value="P:deadenylation-dependent decapping of nuclear-transcribed mRNA"/>
    <property type="evidence" value="ECO:0007669"/>
    <property type="project" value="InterPro"/>
</dbReference>
<accession>K8EMC5</accession>
<organism evidence="1 2">
    <name type="scientific">Bathycoccus prasinos</name>
    <dbReference type="NCBI Taxonomy" id="41875"/>
    <lineage>
        <taxon>Eukaryota</taxon>
        <taxon>Viridiplantae</taxon>
        <taxon>Chlorophyta</taxon>
        <taxon>Mamiellophyceae</taxon>
        <taxon>Mamiellales</taxon>
        <taxon>Bathycoccaceae</taxon>
        <taxon>Bathycoccus</taxon>
    </lineage>
</organism>
<dbReference type="EMBL" id="FO082267">
    <property type="protein sequence ID" value="CCO19129.1"/>
    <property type="molecule type" value="Genomic_DNA"/>
</dbReference>
<dbReference type="AlphaFoldDB" id="K8EMC5"/>
<evidence type="ECO:0008006" key="3">
    <source>
        <dbReference type="Google" id="ProtNLM"/>
    </source>
</evidence>
<reference evidence="1 2" key="1">
    <citation type="submission" date="2011-10" db="EMBL/GenBank/DDBJ databases">
        <authorList>
            <person name="Genoscope - CEA"/>
        </authorList>
    </citation>
    <scope>NUCLEOTIDE SEQUENCE [LARGE SCALE GENOMIC DNA]</scope>
    <source>
        <strain evidence="1 2">RCC 1105</strain>
    </source>
</reference>
<dbReference type="OrthoDB" id="10264956at2759"/>
<dbReference type="eggNOG" id="KOG3969">
    <property type="taxonomic scope" value="Eukaryota"/>
</dbReference>
<dbReference type="PANTHER" id="PTHR12978">
    <property type="entry name" value="HISTIDINE TRIAD HIT PROTEIN MEMBER"/>
    <property type="match status" value="1"/>
</dbReference>
<dbReference type="Pfam" id="PF11969">
    <property type="entry name" value="DcpS_C"/>
    <property type="match status" value="1"/>
</dbReference>
<dbReference type="InterPro" id="IPR036265">
    <property type="entry name" value="HIT-like_sf"/>
</dbReference>
<dbReference type="KEGG" id="bpg:Bathy12g00560"/>
<evidence type="ECO:0000313" key="2">
    <source>
        <dbReference type="Proteomes" id="UP000198341"/>
    </source>
</evidence>
<gene>
    <name evidence="1" type="ordered locus">Bathy12g00560</name>
</gene>
<protein>
    <recommendedName>
        <fullName evidence="3">M7GpppX diphosphatase</fullName>
    </recommendedName>
</protein>
<dbReference type="PANTHER" id="PTHR12978:SF0">
    <property type="entry name" value="M7GPPPX DIPHOSPHATASE"/>
    <property type="match status" value="1"/>
</dbReference>
<proteinExistence type="predicted"/>
<name>K8EMC5_9CHLO</name>
<dbReference type="GO" id="GO:0000932">
    <property type="term" value="C:P-body"/>
    <property type="evidence" value="ECO:0007669"/>
    <property type="project" value="TreeGrafter"/>
</dbReference>
<dbReference type="Proteomes" id="UP000198341">
    <property type="component" value="Chromosome 12"/>
</dbReference>
<dbReference type="GO" id="GO:0016787">
    <property type="term" value="F:hydrolase activity"/>
    <property type="evidence" value="ECO:0007669"/>
    <property type="project" value="InterPro"/>
</dbReference>
<dbReference type="InterPro" id="IPR008594">
    <property type="entry name" value="DcpS/DCS2"/>
</dbReference>
<dbReference type="SUPFAM" id="SSF54197">
    <property type="entry name" value="HIT-like"/>
    <property type="match status" value="1"/>
</dbReference>
<dbReference type="Gene3D" id="3.30.428.10">
    <property type="entry name" value="HIT-like"/>
    <property type="match status" value="1"/>
</dbReference>
<sequence length="355" mass="40712">MTTVKVPEKLQTLRGFKVSKILNDGKDSSSFGNVVALLGTFPGLMEEEEEESVVLKLSRPPIPLDDLDQLADAITLYERMPYSGMEYGYYHGVVNNSSETFFAPYVSVDVLYPGCLKDESKEAKAKLLAKHISRNQAQRPVIFRENPKTYENAHLPYIEAIPSSAIGWVHKILNKEKELERLLFDDDDVNDGFLLNTDPKWTTHPDPKTTPKEQWMNHPSTRELYCLGLCHRKDVRSLRDLRAAHLPMLRAMAKKGREVIKNTYGLANESLRIFVHYPPQFYHFHVHFTNVSVEHGVSAERAHLLDDVIENIERDSEHYAKRSITCRMGENDELWRRFKELDDKAGAEAADDDAR</sequence>
<evidence type="ECO:0000313" key="1">
    <source>
        <dbReference type="EMBL" id="CCO19129.1"/>
    </source>
</evidence>
<dbReference type="RefSeq" id="XP_007510014.1">
    <property type="nucleotide sequence ID" value="XM_007509952.1"/>
</dbReference>
<dbReference type="GeneID" id="19012360"/>
<dbReference type="GO" id="GO:0005634">
    <property type="term" value="C:nucleus"/>
    <property type="evidence" value="ECO:0007669"/>
    <property type="project" value="TreeGrafter"/>
</dbReference>
<keyword evidence="2" id="KW-1185">Reference proteome</keyword>